<name>S7ZAG8_PENO1</name>
<evidence type="ECO:0000313" key="3">
    <source>
        <dbReference type="Proteomes" id="UP000019376"/>
    </source>
</evidence>
<proteinExistence type="predicted"/>
<evidence type="ECO:0000256" key="1">
    <source>
        <dbReference type="SAM" id="SignalP"/>
    </source>
</evidence>
<accession>S7ZAG8</accession>
<feature type="chain" id="PRO_5004559776" description="Secreted protein" evidence="1">
    <location>
        <begin position="24"/>
        <end position="104"/>
    </location>
</feature>
<keyword evidence="1" id="KW-0732">Signal</keyword>
<dbReference type="HOGENOM" id="CLU_2250986_0_0_1"/>
<keyword evidence="3" id="KW-1185">Reference proteome</keyword>
<dbReference type="Proteomes" id="UP000019376">
    <property type="component" value="Unassembled WGS sequence"/>
</dbReference>
<dbReference type="AlphaFoldDB" id="S7ZAG8"/>
<evidence type="ECO:0008006" key="4">
    <source>
        <dbReference type="Google" id="ProtNLM"/>
    </source>
</evidence>
<sequence length="104" mass="11578">MGLFARLLHFWTYCLLRVELACTLGRQRGLRRHRMGIKIPAHLYRAAESLVPDRADGGRLHLPNSCIFAGQDLGLWSSVPTSSISDRAAPNAGLPVRILAMDPW</sequence>
<feature type="signal peptide" evidence="1">
    <location>
        <begin position="1"/>
        <end position="23"/>
    </location>
</feature>
<protein>
    <recommendedName>
        <fullName evidence="4">Secreted protein</fullName>
    </recommendedName>
</protein>
<evidence type="ECO:0000313" key="2">
    <source>
        <dbReference type="EMBL" id="EPS27600.1"/>
    </source>
</evidence>
<reference evidence="2 3" key="1">
    <citation type="journal article" date="2013" name="PLoS ONE">
        <title>Genomic and secretomic analyses reveal unique features of the lignocellulolytic enzyme system of Penicillium decumbens.</title>
        <authorList>
            <person name="Liu G."/>
            <person name="Zhang L."/>
            <person name="Wei X."/>
            <person name="Zou G."/>
            <person name="Qin Y."/>
            <person name="Ma L."/>
            <person name="Li J."/>
            <person name="Zheng H."/>
            <person name="Wang S."/>
            <person name="Wang C."/>
            <person name="Xun L."/>
            <person name="Zhao G.-P."/>
            <person name="Zhou Z."/>
            <person name="Qu Y."/>
        </authorList>
    </citation>
    <scope>NUCLEOTIDE SEQUENCE [LARGE SCALE GENOMIC DNA]</scope>
    <source>
        <strain evidence="3">114-2 / CGMCC 5302</strain>
    </source>
</reference>
<dbReference type="EMBL" id="KB644410">
    <property type="protein sequence ID" value="EPS27600.1"/>
    <property type="molecule type" value="Genomic_DNA"/>
</dbReference>
<organism evidence="2 3">
    <name type="scientific">Penicillium oxalicum (strain 114-2 / CGMCC 5302)</name>
    <name type="common">Penicillium decumbens</name>
    <dbReference type="NCBI Taxonomy" id="933388"/>
    <lineage>
        <taxon>Eukaryota</taxon>
        <taxon>Fungi</taxon>
        <taxon>Dikarya</taxon>
        <taxon>Ascomycota</taxon>
        <taxon>Pezizomycotina</taxon>
        <taxon>Eurotiomycetes</taxon>
        <taxon>Eurotiomycetidae</taxon>
        <taxon>Eurotiales</taxon>
        <taxon>Aspergillaceae</taxon>
        <taxon>Penicillium</taxon>
    </lineage>
</organism>
<gene>
    <name evidence="2" type="ORF">PDE_02543</name>
</gene>